<feature type="region of interest" description="Disordered" evidence="1">
    <location>
        <begin position="193"/>
        <end position="402"/>
    </location>
</feature>
<dbReference type="STRING" id="333673.A0A3M0J2R8"/>
<keyword evidence="3" id="KW-1185">Reference proteome</keyword>
<dbReference type="Proteomes" id="UP000269221">
    <property type="component" value="Unassembled WGS sequence"/>
</dbReference>
<protein>
    <submittedName>
        <fullName evidence="2">Uncharacterized protein</fullName>
    </submittedName>
</protein>
<evidence type="ECO:0000313" key="3">
    <source>
        <dbReference type="Proteomes" id="UP000269221"/>
    </source>
</evidence>
<dbReference type="AlphaFoldDB" id="A0A3M0J2R8"/>
<organism evidence="2 3">
    <name type="scientific">Hirundo rustica rustica</name>
    <dbReference type="NCBI Taxonomy" id="333673"/>
    <lineage>
        <taxon>Eukaryota</taxon>
        <taxon>Metazoa</taxon>
        <taxon>Chordata</taxon>
        <taxon>Craniata</taxon>
        <taxon>Vertebrata</taxon>
        <taxon>Euteleostomi</taxon>
        <taxon>Archelosauria</taxon>
        <taxon>Archosauria</taxon>
        <taxon>Dinosauria</taxon>
        <taxon>Saurischia</taxon>
        <taxon>Theropoda</taxon>
        <taxon>Coelurosauria</taxon>
        <taxon>Aves</taxon>
        <taxon>Neognathae</taxon>
        <taxon>Neoaves</taxon>
        <taxon>Telluraves</taxon>
        <taxon>Australaves</taxon>
        <taxon>Passeriformes</taxon>
        <taxon>Sylvioidea</taxon>
        <taxon>Hirundinidae</taxon>
        <taxon>Hirundo</taxon>
    </lineage>
</organism>
<feature type="compositionally biased region" description="Low complexity" evidence="1">
    <location>
        <begin position="258"/>
        <end position="300"/>
    </location>
</feature>
<comment type="caution">
    <text evidence="2">The sequence shown here is derived from an EMBL/GenBank/DDBJ whole genome shotgun (WGS) entry which is preliminary data.</text>
</comment>
<accession>A0A3M0J2R8</accession>
<evidence type="ECO:0000256" key="1">
    <source>
        <dbReference type="SAM" id="MobiDB-lite"/>
    </source>
</evidence>
<gene>
    <name evidence="2" type="ORF">DUI87_28497</name>
</gene>
<proteinExistence type="predicted"/>
<evidence type="ECO:0000313" key="2">
    <source>
        <dbReference type="EMBL" id="RMB95055.1"/>
    </source>
</evidence>
<dbReference type="EMBL" id="QRBI01000190">
    <property type="protein sequence ID" value="RMB95055.1"/>
    <property type="molecule type" value="Genomic_DNA"/>
</dbReference>
<reference evidence="2 3" key="1">
    <citation type="submission" date="2018-07" db="EMBL/GenBank/DDBJ databases">
        <title>A high quality draft genome assembly of the barn swallow (H. rustica rustica).</title>
        <authorList>
            <person name="Formenti G."/>
            <person name="Chiara M."/>
            <person name="Poveda L."/>
            <person name="Francoijs K.-J."/>
            <person name="Bonisoli-Alquati A."/>
            <person name="Canova L."/>
            <person name="Gianfranceschi L."/>
            <person name="Horner D.S."/>
            <person name="Saino N."/>
        </authorList>
    </citation>
    <scope>NUCLEOTIDE SEQUENCE [LARGE SCALE GENOMIC DNA]</scope>
    <source>
        <strain evidence="2">Chelidonia</strain>
        <tissue evidence="2">Blood</tissue>
    </source>
</reference>
<name>A0A3M0J2R8_HIRRU</name>
<feature type="compositionally biased region" description="Low complexity" evidence="1">
    <location>
        <begin position="207"/>
        <end position="246"/>
    </location>
</feature>
<feature type="compositionally biased region" description="Low complexity" evidence="1">
    <location>
        <begin position="309"/>
        <end position="396"/>
    </location>
</feature>
<sequence>MNFQPLFQMFNSPPGHTHTAPFAGNTRADRNQGFLRLRFQNPPGLIDLVADENENTRKIWKVNESINNECRLSKAENVLQRDLFQALLILILQASSREQTSGGAGGVSVWLQELFVSQVGALSFTEMMFTADISRGPCREEDAPDTPSCTTLWPSLYDVTRNPAWAKAGLCILLRDAGKLLDFGKAVNSLVSRDTQDTQDIPDIPVTQGTQETQDTQSTQDTQDTQSTQDTQDTQDTQSTQDTQDTQDTRDIPDIPVTQGTQDTQDTQSTQGTQDTQDTQGIWNTWDTQDTQSTQDTQDTQDTRDIPVTQGTRDTQDTQGIWNTWDTQDTQTTQDTRNTQDTQDTQSTQDILDTQGTQDTQDTRNTQDTQDTQDTRNTQDTQDTRGTQGTQSTVPTCPVPPLPPRLSPCGTAALFLHAGFNP</sequence>